<sequence>MKTLFTSLLLLLLIINVLLVSATGPTREKTLVCPQVTFTPPGVSAIVDEIHHLECQRNISHENEKLGVLQRKAEQTANDFHKDFHAIVRKTLETCTHSHRELTKPETAQIRLKLNRWVPILFDSSINRYLSAGKKFLSSLESLESKAQELATVIKQDIVGCTVTLNSLCDAPGEIKKIARAWATLASLIRQEKAVFSSTWDLVESAQKEDRMTEGWAVKVIEKSIELLNHLDSRAEKRSAGLSVARHSAVWRIGVPRL</sequence>
<feature type="chain" id="PRO_5020526649" evidence="1">
    <location>
        <begin position="23"/>
        <end position="258"/>
    </location>
</feature>
<comment type="caution">
    <text evidence="2">The sequence shown here is derived from an EMBL/GenBank/DDBJ whole genome shotgun (WGS) entry which is preliminary data.</text>
</comment>
<gene>
    <name evidence="2" type="ORF">D6D28_02878</name>
</gene>
<evidence type="ECO:0000256" key="1">
    <source>
        <dbReference type="SAM" id="SignalP"/>
    </source>
</evidence>
<dbReference type="Proteomes" id="UP000304951">
    <property type="component" value="Unassembled WGS sequence"/>
</dbReference>
<name>A0A4V4I0T9_AURPU</name>
<dbReference type="AlphaFoldDB" id="A0A4V4I0T9"/>
<organism evidence="2 3">
    <name type="scientific">Aureobasidium pullulans</name>
    <name type="common">Black yeast</name>
    <name type="synonym">Pullularia pullulans</name>
    <dbReference type="NCBI Taxonomy" id="5580"/>
    <lineage>
        <taxon>Eukaryota</taxon>
        <taxon>Fungi</taxon>
        <taxon>Dikarya</taxon>
        <taxon>Ascomycota</taxon>
        <taxon>Pezizomycotina</taxon>
        <taxon>Dothideomycetes</taxon>
        <taxon>Dothideomycetidae</taxon>
        <taxon>Dothideales</taxon>
        <taxon>Saccotheciaceae</taxon>
        <taxon>Aureobasidium</taxon>
    </lineage>
</organism>
<reference evidence="2 3" key="1">
    <citation type="submission" date="2018-10" db="EMBL/GenBank/DDBJ databases">
        <title>Fifty Aureobasidium pullulans genomes reveal a recombining polyextremotolerant generalist.</title>
        <authorList>
            <person name="Gostincar C."/>
            <person name="Turk M."/>
            <person name="Zajc J."/>
            <person name="Gunde-Cimerman N."/>
        </authorList>
    </citation>
    <scope>NUCLEOTIDE SEQUENCE [LARGE SCALE GENOMIC DNA]</scope>
    <source>
        <strain evidence="2 3">EXF-11900</strain>
    </source>
</reference>
<accession>A0A4V4I0T9</accession>
<feature type="signal peptide" evidence="1">
    <location>
        <begin position="1"/>
        <end position="22"/>
    </location>
</feature>
<protein>
    <submittedName>
        <fullName evidence="2">Uncharacterized protein</fullName>
    </submittedName>
</protein>
<proteinExistence type="predicted"/>
<evidence type="ECO:0000313" key="2">
    <source>
        <dbReference type="EMBL" id="THV73973.1"/>
    </source>
</evidence>
<dbReference type="EMBL" id="QZAF01000075">
    <property type="protein sequence ID" value="THV73973.1"/>
    <property type="molecule type" value="Genomic_DNA"/>
</dbReference>
<evidence type="ECO:0000313" key="3">
    <source>
        <dbReference type="Proteomes" id="UP000304951"/>
    </source>
</evidence>
<keyword evidence="1" id="KW-0732">Signal</keyword>